<evidence type="ECO:0000313" key="3">
    <source>
        <dbReference type="EMBL" id="SFH82745.1"/>
    </source>
</evidence>
<name>A0A1I3D7Q3_9FLAO</name>
<evidence type="ECO:0000259" key="2">
    <source>
        <dbReference type="Pfam" id="PF01551"/>
    </source>
</evidence>
<dbReference type="InterPro" id="IPR011055">
    <property type="entry name" value="Dup_hybrid_motif"/>
</dbReference>
<dbReference type="AlphaFoldDB" id="A0A1I3D7Q3"/>
<dbReference type="OrthoDB" id="9809488at2"/>
<dbReference type="RefSeq" id="WP_090078405.1">
    <property type="nucleotide sequence ID" value="NZ_FOQT01000001.1"/>
</dbReference>
<keyword evidence="1" id="KW-0732">Signal</keyword>
<dbReference type="SUPFAM" id="SSF51261">
    <property type="entry name" value="Duplicated hybrid motif"/>
    <property type="match status" value="1"/>
</dbReference>
<dbReference type="Pfam" id="PF01551">
    <property type="entry name" value="Peptidase_M23"/>
    <property type="match status" value="1"/>
</dbReference>
<dbReference type="GO" id="GO:0004222">
    <property type="term" value="F:metalloendopeptidase activity"/>
    <property type="evidence" value="ECO:0007669"/>
    <property type="project" value="TreeGrafter"/>
</dbReference>
<dbReference type="InterPro" id="IPR016047">
    <property type="entry name" value="M23ase_b-sheet_dom"/>
</dbReference>
<dbReference type="InterPro" id="IPR050570">
    <property type="entry name" value="Cell_wall_metabolism_enzyme"/>
</dbReference>
<dbReference type="EMBL" id="FOQT01000001">
    <property type="protein sequence ID" value="SFH82745.1"/>
    <property type="molecule type" value="Genomic_DNA"/>
</dbReference>
<dbReference type="PANTHER" id="PTHR21666:SF270">
    <property type="entry name" value="MUREIN HYDROLASE ACTIVATOR ENVC"/>
    <property type="match status" value="1"/>
</dbReference>
<accession>A0A1I3D7Q3</accession>
<organism evidence="3 4">
    <name type="scientific">Halpernia frigidisoli</name>
    <dbReference type="NCBI Taxonomy" id="1125876"/>
    <lineage>
        <taxon>Bacteria</taxon>
        <taxon>Pseudomonadati</taxon>
        <taxon>Bacteroidota</taxon>
        <taxon>Flavobacteriia</taxon>
        <taxon>Flavobacteriales</taxon>
        <taxon>Weeksellaceae</taxon>
        <taxon>Chryseobacterium group</taxon>
        <taxon>Halpernia</taxon>
    </lineage>
</organism>
<evidence type="ECO:0000256" key="1">
    <source>
        <dbReference type="SAM" id="SignalP"/>
    </source>
</evidence>
<evidence type="ECO:0000313" key="4">
    <source>
        <dbReference type="Proteomes" id="UP000198931"/>
    </source>
</evidence>
<dbReference type="CDD" id="cd12797">
    <property type="entry name" value="M23_peptidase"/>
    <property type="match status" value="1"/>
</dbReference>
<dbReference type="Gene3D" id="2.70.70.10">
    <property type="entry name" value="Glucose Permease (Domain IIA)"/>
    <property type="match status" value="1"/>
</dbReference>
<gene>
    <name evidence="3" type="ORF">SAMN05443292_0306</name>
</gene>
<sequence>MKKLILYILIFVPFFASAQSVGTIKYFTEKLPNSFELYAENLELMPMSASLVFTLDNMKSSLANNQIVVIPAQTKRFLVAKLTPIIANKKFGYSTSSKYTFGDITQTSYDENYVYDLPFDSNKSYSIFQGYNGKISHMNQAALDFNFKVGEKIFAAREGKVVATEERNNTNCNSKDCAKYNNYILILQPDGTFAEYLHLKQNGVEVNVGDEIKKGQFLGYSGNTGWSTGPHLHFAVFLNRMDKDREFIKTKFRTSNSTGEYLLEKKSYLKNY</sequence>
<feature type="domain" description="M23ase beta-sheet core" evidence="2">
    <location>
        <begin position="141"/>
        <end position="239"/>
    </location>
</feature>
<proteinExistence type="predicted"/>
<reference evidence="3 4" key="1">
    <citation type="submission" date="2016-10" db="EMBL/GenBank/DDBJ databases">
        <authorList>
            <person name="de Groot N.N."/>
        </authorList>
    </citation>
    <scope>NUCLEOTIDE SEQUENCE [LARGE SCALE GENOMIC DNA]</scope>
    <source>
        <strain evidence="3 4">DSM 26000</strain>
    </source>
</reference>
<feature type="signal peptide" evidence="1">
    <location>
        <begin position="1"/>
        <end position="18"/>
    </location>
</feature>
<dbReference type="PANTHER" id="PTHR21666">
    <property type="entry name" value="PEPTIDASE-RELATED"/>
    <property type="match status" value="1"/>
</dbReference>
<keyword evidence="3" id="KW-0378">Hydrolase</keyword>
<dbReference type="STRING" id="1125876.SAMN05443292_0306"/>
<keyword evidence="4" id="KW-1185">Reference proteome</keyword>
<protein>
    <submittedName>
        <fullName evidence="3">Murein DD-endopeptidase MepM and murein hydrolase activator NlpD, contain LysM domain</fullName>
    </submittedName>
</protein>
<feature type="chain" id="PRO_5011458680" evidence="1">
    <location>
        <begin position="19"/>
        <end position="272"/>
    </location>
</feature>
<dbReference type="Proteomes" id="UP000198931">
    <property type="component" value="Unassembled WGS sequence"/>
</dbReference>